<dbReference type="PROSITE" id="PS51831">
    <property type="entry name" value="HD"/>
    <property type="match status" value="1"/>
</dbReference>
<comment type="caution">
    <text evidence="10">The sequence shown here is derived from an EMBL/GenBank/DDBJ whole genome shotgun (WGS) entry which is preliminary data.</text>
</comment>
<dbReference type="Pfam" id="PF12627">
    <property type="entry name" value="PolyA_pol_RNAbd"/>
    <property type="match status" value="1"/>
</dbReference>
<dbReference type="InterPro" id="IPR050264">
    <property type="entry name" value="Bact_CCA-adding_enz_type3_sf"/>
</dbReference>
<keyword evidence="6" id="KW-0547">Nucleotide-binding</keyword>
<evidence type="ECO:0000256" key="1">
    <source>
        <dbReference type="ARBA" id="ARBA00001946"/>
    </source>
</evidence>
<dbReference type="SMART" id="SM00471">
    <property type="entry name" value="HDc"/>
    <property type="match status" value="1"/>
</dbReference>
<dbReference type="InterPro" id="IPR006675">
    <property type="entry name" value="HDIG_dom"/>
</dbReference>
<dbReference type="GO" id="GO:0016779">
    <property type="term" value="F:nucleotidyltransferase activity"/>
    <property type="evidence" value="ECO:0007669"/>
    <property type="project" value="UniProtKB-KW"/>
</dbReference>
<keyword evidence="2 8" id="KW-0808">Transferase</keyword>
<evidence type="ECO:0000256" key="7">
    <source>
        <dbReference type="ARBA" id="ARBA00022842"/>
    </source>
</evidence>
<comment type="cofactor">
    <cofactor evidence="1">
        <name>Mg(2+)</name>
        <dbReference type="ChEBI" id="CHEBI:18420"/>
    </cofactor>
</comment>
<dbReference type="Gene3D" id="1.10.3090.10">
    <property type="entry name" value="cca-adding enzyme, domain 2"/>
    <property type="match status" value="1"/>
</dbReference>
<dbReference type="SUPFAM" id="SSF81891">
    <property type="entry name" value="Poly A polymerase C-terminal region-like"/>
    <property type="match status" value="1"/>
</dbReference>
<evidence type="ECO:0000256" key="8">
    <source>
        <dbReference type="RuleBase" id="RU003953"/>
    </source>
</evidence>
<gene>
    <name evidence="10" type="ORF">COU82_01760</name>
</gene>
<dbReference type="Pfam" id="PF01966">
    <property type="entry name" value="HD"/>
    <property type="match status" value="1"/>
</dbReference>
<evidence type="ECO:0000256" key="3">
    <source>
        <dbReference type="ARBA" id="ARBA00022694"/>
    </source>
</evidence>
<dbReference type="PANTHER" id="PTHR46173">
    <property type="entry name" value="CCA TRNA NUCLEOTIDYLTRANSFERASE 1, MITOCHONDRIAL"/>
    <property type="match status" value="1"/>
</dbReference>
<evidence type="ECO:0000256" key="4">
    <source>
        <dbReference type="ARBA" id="ARBA00022695"/>
    </source>
</evidence>
<sequence>MVKLMTIPKEVNLIMEKLIKKGHQAYIVGGCVRDLLLGQKPKDWDITTNAKPEEIQRLFKKSFYENKFGTVTVITNSKDETLETIEITPFRLEGKYSDKRHPDEIKFAKTVEEDLARRDFTVNAVALGSDGKIIDPFNGQDDIKNKIIRVVGKADERFNEDALRMLRAVRFACTLSAQGGPASGWHIEEKTFKAIQKNAGLMQFISKERIKDELIKIFASEKAAEGIDLLQKTNLLRYILPELEKGVGVSQNKHHIYDIYEHSIRSLQVAADKKFNLEVRFAALFHDIGKPETKEGEGPNSTFYNHDYVGAKFTYRILERLKFPKKFIDKVVLLVRNHMFVSDPERLTDAGARRLIARVGKENIPDLINLRIADRLGMGRPKERPYRLRTIEYMIEKVSKDPISAKMLKINGNDIMKLLKLQPSPRIGAILEVLLAEVIEDPKKNTADYLKKRTKELDKENLEE</sequence>
<feature type="domain" description="HD" evidence="9">
    <location>
        <begin position="259"/>
        <end position="379"/>
    </location>
</feature>
<dbReference type="GO" id="GO:0000166">
    <property type="term" value="F:nucleotide binding"/>
    <property type="evidence" value="ECO:0007669"/>
    <property type="project" value="UniProtKB-KW"/>
</dbReference>
<dbReference type="NCBIfam" id="TIGR00277">
    <property type="entry name" value="HDIG"/>
    <property type="match status" value="1"/>
</dbReference>
<keyword evidence="3" id="KW-0819">tRNA processing</keyword>
<name>A0A2M8KC23_9BACT</name>
<keyword evidence="8" id="KW-0694">RNA-binding</keyword>
<dbReference type="GO" id="GO:0000049">
    <property type="term" value="F:tRNA binding"/>
    <property type="evidence" value="ECO:0007669"/>
    <property type="project" value="TreeGrafter"/>
</dbReference>
<dbReference type="AlphaFoldDB" id="A0A2M8KC23"/>
<evidence type="ECO:0000256" key="5">
    <source>
        <dbReference type="ARBA" id="ARBA00022723"/>
    </source>
</evidence>
<organism evidence="10 11">
    <name type="scientific">Candidatus Portnoybacteria bacterium CG10_big_fil_rev_8_21_14_0_10_38_18</name>
    <dbReference type="NCBI Taxonomy" id="1974813"/>
    <lineage>
        <taxon>Bacteria</taxon>
        <taxon>Candidatus Portnoyibacteriota</taxon>
    </lineage>
</organism>
<dbReference type="Gene3D" id="3.30.460.10">
    <property type="entry name" value="Beta Polymerase, domain 2"/>
    <property type="match status" value="1"/>
</dbReference>
<dbReference type="PANTHER" id="PTHR46173:SF1">
    <property type="entry name" value="CCA TRNA NUCLEOTIDYLTRANSFERASE 1, MITOCHONDRIAL"/>
    <property type="match status" value="1"/>
</dbReference>
<dbReference type="InterPro" id="IPR003607">
    <property type="entry name" value="HD/PDEase_dom"/>
</dbReference>
<dbReference type="InterPro" id="IPR043519">
    <property type="entry name" value="NT_sf"/>
</dbReference>
<dbReference type="CDD" id="cd05398">
    <property type="entry name" value="NT_ClassII-CCAase"/>
    <property type="match status" value="1"/>
</dbReference>
<protein>
    <recommendedName>
        <fullName evidence="9">HD domain-containing protein</fullName>
    </recommendedName>
</protein>
<feature type="non-terminal residue" evidence="10">
    <location>
        <position position="464"/>
    </location>
</feature>
<proteinExistence type="inferred from homology"/>
<reference evidence="11" key="1">
    <citation type="submission" date="2017-09" db="EMBL/GenBank/DDBJ databases">
        <title>Depth-based differentiation of microbial function through sediment-hosted aquifers and enrichment of novel symbionts in the deep terrestrial subsurface.</title>
        <authorList>
            <person name="Probst A.J."/>
            <person name="Ladd B."/>
            <person name="Jarett J.K."/>
            <person name="Geller-Mcgrath D.E."/>
            <person name="Sieber C.M.K."/>
            <person name="Emerson J.B."/>
            <person name="Anantharaman K."/>
            <person name="Thomas B.C."/>
            <person name="Malmstrom R."/>
            <person name="Stieglmeier M."/>
            <person name="Klingl A."/>
            <person name="Woyke T."/>
            <person name="Ryan C.M."/>
            <person name="Banfield J.F."/>
        </authorList>
    </citation>
    <scope>NUCLEOTIDE SEQUENCE [LARGE SCALE GENOMIC DNA]</scope>
</reference>
<keyword evidence="5" id="KW-0479">Metal-binding</keyword>
<keyword evidence="4" id="KW-0548">Nucleotidyltransferase</keyword>
<evidence type="ECO:0000256" key="2">
    <source>
        <dbReference type="ARBA" id="ARBA00022679"/>
    </source>
</evidence>
<evidence type="ECO:0000313" key="11">
    <source>
        <dbReference type="Proteomes" id="UP000231648"/>
    </source>
</evidence>
<keyword evidence="7" id="KW-0460">Magnesium</keyword>
<dbReference type="Pfam" id="PF01743">
    <property type="entry name" value="PolyA_pol"/>
    <property type="match status" value="1"/>
</dbReference>
<dbReference type="Gene3D" id="1.10.246.80">
    <property type="match status" value="1"/>
</dbReference>
<dbReference type="EMBL" id="PFDX01000020">
    <property type="protein sequence ID" value="PJE57468.1"/>
    <property type="molecule type" value="Genomic_DNA"/>
</dbReference>
<dbReference type="InterPro" id="IPR006674">
    <property type="entry name" value="HD_domain"/>
</dbReference>
<dbReference type="GO" id="GO:0046872">
    <property type="term" value="F:metal ion binding"/>
    <property type="evidence" value="ECO:0007669"/>
    <property type="project" value="UniProtKB-KW"/>
</dbReference>
<accession>A0A2M8KC23</accession>
<dbReference type="GO" id="GO:0008033">
    <property type="term" value="P:tRNA processing"/>
    <property type="evidence" value="ECO:0007669"/>
    <property type="project" value="UniProtKB-KW"/>
</dbReference>
<dbReference type="Proteomes" id="UP000231648">
    <property type="component" value="Unassembled WGS sequence"/>
</dbReference>
<dbReference type="SUPFAM" id="SSF81301">
    <property type="entry name" value="Nucleotidyltransferase"/>
    <property type="match status" value="1"/>
</dbReference>
<dbReference type="InterPro" id="IPR032828">
    <property type="entry name" value="PolyA_RNA-bd"/>
</dbReference>
<evidence type="ECO:0000313" key="10">
    <source>
        <dbReference type="EMBL" id="PJE57468.1"/>
    </source>
</evidence>
<comment type="similarity">
    <text evidence="8">Belongs to the tRNA nucleotidyltransferase/poly(A) polymerase family.</text>
</comment>
<dbReference type="InterPro" id="IPR002646">
    <property type="entry name" value="PolA_pol_head_dom"/>
</dbReference>
<evidence type="ECO:0000256" key="6">
    <source>
        <dbReference type="ARBA" id="ARBA00022741"/>
    </source>
</evidence>
<dbReference type="CDD" id="cd00077">
    <property type="entry name" value="HDc"/>
    <property type="match status" value="1"/>
</dbReference>
<evidence type="ECO:0000259" key="9">
    <source>
        <dbReference type="PROSITE" id="PS51831"/>
    </source>
</evidence>